<dbReference type="PATRIC" id="fig|1129794.4.peg.5136"/>
<reference evidence="1 2" key="1">
    <citation type="journal article" date="2013" name="Genome Announc.">
        <title>Complete Genome Sequence of Glaciecola psychrophila Strain 170T.</title>
        <authorList>
            <person name="Yin J."/>
            <person name="Chen J."/>
            <person name="Liu G."/>
            <person name="Yu Y."/>
            <person name="Song L."/>
            <person name="Wang X."/>
            <person name="Qu X."/>
        </authorList>
    </citation>
    <scope>NUCLEOTIDE SEQUENCE [LARGE SCALE GENOMIC DNA]</scope>
    <source>
        <strain evidence="1 2">170</strain>
    </source>
</reference>
<sequence>MFVITSDGLLHAEELQIEANSSVQSCPQDFHTLPLYPNAKFCQLFNEELPASMSYFASSDQQSAKDFYISQLGQADDEKMLKGRIVLQYSNGRKVVVISKDGEGSQVDILIKSAG</sequence>
<evidence type="ECO:0000313" key="2">
    <source>
        <dbReference type="Proteomes" id="UP000011864"/>
    </source>
</evidence>
<dbReference type="Proteomes" id="UP000011864">
    <property type="component" value="Chromosome"/>
</dbReference>
<dbReference type="KEGG" id="gps:C427_5151"/>
<keyword evidence="2" id="KW-1185">Reference proteome</keyword>
<organism evidence="1 2">
    <name type="scientific">Paraglaciecola psychrophila 170</name>
    <dbReference type="NCBI Taxonomy" id="1129794"/>
    <lineage>
        <taxon>Bacteria</taxon>
        <taxon>Pseudomonadati</taxon>
        <taxon>Pseudomonadota</taxon>
        <taxon>Gammaproteobacteria</taxon>
        <taxon>Alteromonadales</taxon>
        <taxon>Alteromonadaceae</taxon>
        <taxon>Paraglaciecola</taxon>
    </lineage>
</organism>
<evidence type="ECO:0000313" key="1">
    <source>
        <dbReference type="EMBL" id="AGH47250.1"/>
    </source>
</evidence>
<dbReference type="HOGENOM" id="CLU_2106635_0_0_6"/>
<accession>M4RU68</accession>
<dbReference type="EMBL" id="CP003837">
    <property type="protein sequence ID" value="AGH47250.1"/>
    <property type="molecule type" value="Genomic_DNA"/>
</dbReference>
<proteinExistence type="predicted"/>
<dbReference type="AlphaFoldDB" id="M4RU68"/>
<name>M4RU68_9ALTE</name>
<dbReference type="STRING" id="1129794.C427_5151"/>
<protein>
    <submittedName>
        <fullName evidence="1">Uncharacterized protein</fullName>
    </submittedName>
</protein>
<gene>
    <name evidence="1" type="ORF">C427_5151</name>
</gene>